<reference evidence="9" key="1">
    <citation type="submission" date="2025-08" db="UniProtKB">
        <authorList>
            <consortium name="RefSeq"/>
        </authorList>
    </citation>
    <scope>IDENTIFICATION</scope>
</reference>
<keyword evidence="8" id="KW-1185">Reference proteome</keyword>
<keyword evidence="3" id="KW-0862">Zinc</keyword>
<accession>A0A6I9RDD0</accession>
<dbReference type="AlphaFoldDB" id="A0A6I9RDD0"/>
<feature type="region of interest" description="Disordered" evidence="5">
    <location>
        <begin position="560"/>
        <end position="592"/>
    </location>
</feature>
<feature type="region of interest" description="Disordered" evidence="5">
    <location>
        <begin position="801"/>
        <end position="835"/>
    </location>
</feature>
<dbReference type="SMART" id="SM00249">
    <property type="entry name" value="PHD"/>
    <property type="match status" value="1"/>
</dbReference>
<evidence type="ECO:0000256" key="1">
    <source>
        <dbReference type="ARBA" id="ARBA00022723"/>
    </source>
</evidence>
<evidence type="ECO:0000256" key="4">
    <source>
        <dbReference type="PROSITE-ProRule" id="PRU00146"/>
    </source>
</evidence>
<feature type="region of interest" description="Disordered" evidence="5">
    <location>
        <begin position="420"/>
        <end position="457"/>
    </location>
</feature>
<dbReference type="Pfam" id="PF00628">
    <property type="entry name" value="PHD"/>
    <property type="match status" value="1"/>
</dbReference>
<feature type="region of interest" description="Disordered" evidence="5">
    <location>
        <begin position="469"/>
        <end position="543"/>
    </location>
</feature>
<dbReference type="SUPFAM" id="SSF52113">
    <property type="entry name" value="BRCT domain"/>
    <property type="match status" value="3"/>
</dbReference>
<dbReference type="InterPro" id="IPR013083">
    <property type="entry name" value="Znf_RING/FYVE/PHD"/>
</dbReference>
<feature type="compositionally biased region" description="Polar residues" evidence="5">
    <location>
        <begin position="675"/>
        <end position="686"/>
    </location>
</feature>
<dbReference type="SMART" id="SM00292">
    <property type="entry name" value="BRCT"/>
    <property type="match status" value="4"/>
</dbReference>
<name>A0A6I9RDD0_ELAGV</name>
<dbReference type="FunCoup" id="A0A6I9RDD0">
    <property type="interactions" value="63"/>
</dbReference>
<feature type="domain" description="BRCT" evidence="7">
    <location>
        <begin position="864"/>
        <end position="946"/>
    </location>
</feature>
<dbReference type="GO" id="GO:0008270">
    <property type="term" value="F:zinc ion binding"/>
    <property type="evidence" value="ECO:0007669"/>
    <property type="project" value="UniProtKB-KW"/>
</dbReference>
<feature type="domain" description="PHD-type" evidence="6">
    <location>
        <begin position="1108"/>
        <end position="1164"/>
    </location>
</feature>
<dbReference type="InterPro" id="IPR044254">
    <property type="entry name" value="At4g02110-like"/>
</dbReference>
<feature type="domain" description="BRCT" evidence="7">
    <location>
        <begin position="12"/>
        <end position="102"/>
    </location>
</feature>
<dbReference type="Pfam" id="PF00533">
    <property type="entry name" value="BRCT"/>
    <property type="match status" value="1"/>
</dbReference>
<dbReference type="KEGG" id="egu:105045060"/>
<dbReference type="PANTHER" id="PTHR47181">
    <property type="entry name" value="BRCA1 C TERMINUS DOMAIN CONTAINING PROTEIN, EXPRESSED"/>
    <property type="match status" value="1"/>
</dbReference>
<feature type="compositionally biased region" description="Polar residues" evidence="5">
    <location>
        <begin position="814"/>
        <end position="823"/>
    </location>
</feature>
<feature type="compositionally biased region" description="Basic and acidic residues" evidence="5">
    <location>
        <begin position="576"/>
        <end position="590"/>
    </location>
</feature>
<proteinExistence type="predicted"/>
<feature type="compositionally biased region" description="Polar residues" evidence="5">
    <location>
        <begin position="493"/>
        <end position="504"/>
    </location>
</feature>
<dbReference type="InterPro" id="IPR001965">
    <property type="entry name" value="Znf_PHD"/>
</dbReference>
<feature type="compositionally biased region" description="Polar residues" evidence="5">
    <location>
        <begin position="444"/>
        <end position="456"/>
    </location>
</feature>
<feature type="domain" description="BRCT" evidence="7">
    <location>
        <begin position="115"/>
        <end position="198"/>
    </location>
</feature>
<dbReference type="Proteomes" id="UP000504607">
    <property type="component" value="Chromosome 5"/>
</dbReference>
<evidence type="ECO:0000313" key="8">
    <source>
        <dbReference type="Proteomes" id="UP000504607"/>
    </source>
</evidence>
<dbReference type="Gene3D" id="3.40.50.10190">
    <property type="entry name" value="BRCT domain"/>
    <property type="match status" value="4"/>
</dbReference>
<evidence type="ECO:0000259" key="6">
    <source>
        <dbReference type="PROSITE" id="PS50016"/>
    </source>
</evidence>
<dbReference type="InterPro" id="IPR019787">
    <property type="entry name" value="Znf_PHD-finger"/>
</dbReference>
<dbReference type="CDD" id="cd17738">
    <property type="entry name" value="BRCT_TopBP1_rpt7"/>
    <property type="match status" value="1"/>
</dbReference>
<dbReference type="CDD" id="cd17730">
    <property type="entry name" value="BRCT_PAXIP1_rpt4"/>
    <property type="match status" value="1"/>
</dbReference>
<feature type="compositionally biased region" description="Basic and acidic residues" evidence="5">
    <location>
        <begin position="649"/>
        <end position="674"/>
    </location>
</feature>
<dbReference type="Gene3D" id="3.30.40.10">
    <property type="entry name" value="Zinc/RING finger domain, C3HC4 (zinc finger)"/>
    <property type="match status" value="1"/>
</dbReference>
<feature type="region of interest" description="Disordered" evidence="5">
    <location>
        <begin position="641"/>
        <end position="743"/>
    </location>
</feature>
<keyword evidence="1" id="KW-0479">Metal-binding</keyword>
<dbReference type="InterPro" id="IPR001357">
    <property type="entry name" value="BRCT_dom"/>
</dbReference>
<dbReference type="GeneID" id="105045060"/>
<dbReference type="SUPFAM" id="SSF57903">
    <property type="entry name" value="FYVE/PHD zinc finger"/>
    <property type="match status" value="1"/>
</dbReference>
<dbReference type="RefSeq" id="XP_010921524.1">
    <property type="nucleotide sequence ID" value="XM_010923222.3"/>
</dbReference>
<protein>
    <submittedName>
        <fullName evidence="9">BRCT domain-containing protein At4g02110</fullName>
    </submittedName>
</protein>
<evidence type="ECO:0000256" key="3">
    <source>
        <dbReference type="ARBA" id="ARBA00022833"/>
    </source>
</evidence>
<dbReference type="Pfam" id="PF12738">
    <property type="entry name" value="PTCB-BRCT"/>
    <property type="match status" value="1"/>
</dbReference>
<gene>
    <name evidence="9" type="primary">LOC105045060</name>
</gene>
<dbReference type="PROSITE" id="PS50016">
    <property type="entry name" value="ZF_PHD_2"/>
    <property type="match status" value="1"/>
</dbReference>
<feature type="compositionally biased region" description="Basic and acidic residues" evidence="5">
    <location>
        <begin position="801"/>
        <end position="811"/>
    </location>
</feature>
<dbReference type="PANTHER" id="PTHR47181:SF2">
    <property type="entry name" value="BRCA1 C TERMINUS DOMAIN CONTAINING PROTEIN, EXPRESSED"/>
    <property type="match status" value="1"/>
</dbReference>
<evidence type="ECO:0000256" key="2">
    <source>
        <dbReference type="ARBA" id="ARBA00022771"/>
    </source>
</evidence>
<evidence type="ECO:0000313" key="9">
    <source>
        <dbReference type="RefSeq" id="XP_010921524.1"/>
    </source>
</evidence>
<dbReference type="OrthoDB" id="1935339at2759"/>
<dbReference type="InterPro" id="IPR011011">
    <property type="entry name" value="Znf_FYVE_PHD"/>
</dbReference>
<dbReference type="InterPro" id="IPR036420">
    <property type="entry name" value="BRCT_dom_sf"/>
</dbReference>
<sequence length="1181" mass="129167">MIRSRGASTSRSPEKIFAGVRFVLFGFDSVSEAQYRSELVRRGGVDVGRYDLSCTHVVVSGRVYDDPVCVAARNDGKILVTELWIDDSVDFGTLAEPTRILYQPVKDLNGIPGSESLFICLTGYQRPERDDIMKMVSLMGGRFSKPLIANQVTHLICYKFEGEKYELAKKVNIKLVNHRWLEDCLKAWEILPTDDYTKSGWELEILEAEAEDSEEETEDGTRVLGQKKHAGNSTFQGGMSVSVHSDVSIPSMGTIGIHKDAGASKQPRSADDSCMNSRLFTTPCKETGSGQALGMSDQSNKVQEEFSHHNAGGFEQAGDGYDGGLTFIPCDTNLNKQDDKFSTAKIGSTSSALAEKSGSLSYSRRIPKSVLPEELSNNSLSSPLGVMKENTPSVLREGRMNDDPADIQGAAANATIHQTEAISNGLPQKRKISVTRVGSKSPKSECQGSKSSSPQSPLAYIRSVQLEPTTAIPQDKSDIAPRNINSPVEEAGDSNSVANQSKPSLSYRKKSLKCGQPGSATKIIDSASLPSDDKEADLPSLRRATGESVVRQLPNLKSTITSGKVSPADSKLLPDLLHDSEPRPAADKHASLRNTVNHFESLAIEGRIAEESSKEKIPEVSFGGLGESECAIKCDNRDNAMNDLPSAKEPPELHKPRQDEVALSPNRREPETRKASSTASSDTCKGNNKKAASGAHIKQAVAKRTMNGRPKLTAGSTRKDMVVTNSDKPATLDKAGVGSGKAEVGSNLELEKAASDEINGAAQSVPEDVVMEDRMEVARHLIRASNNKNVAMDWMAASMDPEKENKPEKDGSLTFKSNGNQSRKMMPQHDGKLMQKNKDAAAVDTKKMQTRKDGRVISLEPVWFILSGHRLQRKEFQMVIRRLAGRVCRDSHNWSYQATHFIAPDPVRRTEKFFAAAAAGRWILKTDYLTASNEAGRFLDEQPFEWYRNGLTEDGAISLEAPRKWRLLRERTGHGAFHGMQIIVYGECIAPTLDTLKRVVKAGDGTILATSPPYTRFLRSGGVDYAVVSPSMPRVDLWVQEFLRHEIPCVVADYLVEYVCKPGYSLERHVLYNSHAWAEKSFANLLSRSEEIIADASTSTPSKENNDDLSCSVCGSRDRGEVMLICGDEGGTVGCGIGTHIDCCDPPLDEVPDGDWFCSKCNTDASNTPYKGSKRSSRKLE</sequence>
<keyword evidence="2 4" id="KW-0863">Zinc-finger</keyword>
<organism evidence="8 9">
    <name type="scientific">Elaeis guineensis var. tenera</name>
    <name type="common">Oil palm</name>
    <dbReference type="NCBI Taxonomy" id="51953"/>
    <lineage>
        <taxon>Eukaryota</taxon>
        <taxon>Viridiplantae</taxon>
        <taxon>Streptophyta</taxon>
        <taxon>Embryophyta</taxon>
        <taxon>Tracheophyta</taxon>
        <taxon>Spermatophyta</taxon>
        <taxon>Magnoliopsida</taxon>
        <taxon>Liliopsida</taxon>
        <taxon>Arecaceae</taxon>
        <taxon>Arecoideae</taxon>
        <taxon>Cocoseae</taxon>
        <taxon>Elaeidinae</taxon>
        <taxon>Elaeis</taxon>
    </lineage>
</organism>
<dbReference type="InParanoid" id="A0A6I9RDD0"/>
<evidence type="ECO:0000259" key="7">
    <source>
        <dbReference type="PROSITE" id="PS50172"/>
    </source>
</evidence>
<dbReference type="PROSITE" id="PS50172">
    <property type="entry name" value="BRCT"/>
    <property type="match status" value="3"/>
</dbReference>
<evidence type="ECO:0000256" key="5">
    <source>
        <dbReference type="SAM" id="MobiDB-lite"/>
    </source>
</evidence>